<evidence type="ECO:0000256" key="6">
    <source>
        <dbReference type="SAM" id="MobiDB-lite"/>
    </source>
</evidence>
<comment type="cofactor">
    <cofactor evidence="1">
        <name>Mg(2+)</name>
        <dbReference type="ChEBI" id="CHEBI:18420"/>
    </cofactor>
</comment>
<dbReference type="InterPro" id="IPR036691">
    <property type="entry name" value="Endo/exonu/phosph_ase_sf"/>
</dbReference>
<protein>
    <recommendedName>
        <fullName evidence="7">Endonuclease/exonuclease/phosphatase domain-containing protein</fullName>
    </recommendedName>
</protein>
<dbReference type="PROSITE" id="PS51435">
    <property type="entry name" value="AP_NUCLEASE_F1_4"/>
    <property type="match status" value="1"/>
</dbReference>
<dbReference type="EMBL" id="JAWRVE010000058">
    <property type="protein sequence ID" value="KAL1866026.1"/>
    <property type="molecule type" value="Genomic_DNA"/>
</dbReference>
<keyword evidence="4" id="KW-0378">Hydrolase</keyword>
<dbReference type="PANTHER" id="PTHR22748:SF14">
    <property type="entry name" value="ENDONUCLEASE_EXONUCLEASE_PHOSPHATASE DOMAIN-CONTAINING PROTEIN"/>
    <property type="match status" value="1"/>
</dbReference>
<organism evidence="8 9">
    <name type="scientific">Diaporthe australafricana</name>
    <dbReference type="NCBI Taxonomy" id="127596"/>
    <lineage>
        <taxon>Eukaryota</taxon>
        <taxon>Fungi</taxon>
        <taxon>Dikarya</taxon>
        <taxon>Ascomycota</taxon>
        <taxon>Pezizomycotina</taxon>
        <taxon>Sordariomycetes</taxon>
        <taxon>Sordariomycetidae</taxon>
        <taxon>Diaporthales</taxon>
        <taxon>Diaporthaceae</taxon>
        <taxon>Diaporthe</taxon>
    </lineage>
</organism>
<reference evidence="8 9" key="1">
    <citation type="journal article" date="2024" name="IMA Fungus">
        <title>IMA Genome - F19 : A genome assembly and annotation guide to empower mycologists, including annotated draft genome sequences of Ceratocystis pirilliformis, Diaporthe australafricana, Fusarium ophioides, Paecilomyces lecythidis, and Sporothrix stenoceras.</title>
        <authorList>
            <person name="Aylward J."/>
            <person name="Wilson A.M."/>
            <person name="Visagie C.M."/>
            <person name="Spraker J."/>
            <person name="Barnes I."/>
            <person name="Buitendag C."/>
            <person name="Ceriani C."/>
            <person name="Del Mar Angel L."/>
            <person name="du Plessis D."/>
            <person name="Fuchs T."/>
            <person name="Gasser K."/>
            <person name="Kramer D."/>
            <person name="Li W."/>
            <person name="Munsamy K."/>
            <person name="Piso A."/>
            <person name="Price J.L."/>
            <person name="Sonnekus B."/>
            <person name="Thomas C."/>
            <person name="van der Nest A."/>
            <person name="van Dijk A."/>
            <person name="van Heerden A."/>
            <person name="van Vuuren N."/>
            <person name="Yilmaz N."/>
            <person name="Duong T.A."/>
            <person name="van der Merwe N.A."/>
            <person name="Wingfield M.J."/>
            <person name="Wingfield B.D."/>
        </authorList>
    </citation>
    <scope>NUCLEOTIDE SEQUENCE [LARGE SCALE GENOMIC DNA]</scope>
    <source>
        <strain evidence="8 9">CMW 18300</strain>
    </source>
</reference>
<keyword evidence="3" id="KW-0479">Metal-binding</keyword>
<keyword evidence="5" id="KW-0460">Magnesium</keyword>
<sequence>MEREISPPPTKRRRKPEEGRSTSIGSQSEATIQTGMRSIRIFSWNINGVQSFLPSSTTPITSFFKPVPKQLKRAIDGSPSSHRNPETSKPPFAAPAASPLREFLARHEWPEVLFLQELKINRQDQKTPAALLSALNTPLGSNDSVTAASRYTLDTNLPRDKFNARGFGGKLYGVGTILREDFASQHVATVRHAEWDLEGRVSIVELLQPSKAGLDWDTTCEHGRKRKASGSLAITNVYAVNGTSAPYRSSKNGQTVGTRHDHKINFHSKLRDECLQLEERGFDVVIAGDLNVARGRLDGHPNLRTWPKQHCINRADFNRKYFVEDDNHRADAYVGQEDVDSGEARFQGIDVFRAIRGQERKYTYHPRGENEWGASCDRVDLIIASKALFEMGRLDDTDILDSPQERGTSDHVPLWVKVKLNIGNRQNEAGGSARGPVNIV</sequence>
<dbReference type="PANTHER" id="PTHR22748">
    <property type="entry name" value="AP ENDONUCLEASE"/>
    <property type="match status" value="1"/>
</dbReference>
<evidence type="ECO:0000256" key="1">
    <source>
        <dbReference type="ARBA" id="ARBA00001946"/>
    </source>
</evidence>
<dbReference type="InterPro" id="IPR004808">
    <property type="entry name" value="AP_endonuc_1"/>
</dbReference>
<feature type="region of interest" description="Disordered" evidence="6">
    <location>
        <begin position="73"/>
        <end position="95"/>
    </location>
</feature>
<evidence type="ECO:0000313" key="8">
    <source>
        <dbReference type="EMBL" id="KAL1866026.1"/>
    </source>
</evidence>
<comment type="similarity">
    <text evidence="2">Belongs to the DNA repair enzymes AP/ExoA family.</text>
</comment>
<keyword evidence="9" id="KW-1185">Reference proteome</keyword>
<comment type="caution">
    <text evidence="8">The sequence shown here is derived from an EMBL/GenBank/DDBJ whole genome shotgun (WGS) entry which is preliminary data.</text>
</comment>
<evidence type="ECO:0000256" key="4">
    <source>
        <dbReference type="ARBA" id="ARBA00022801"/>
    </source>
</evidence>
<evidence type="ECO:0000256" key="5">
    <source>
        <dbReference type="ARBA" id="ARBA00022842"/>
    </source>
</evidence>
<feature type="region of interest" description="Disordered" evidence="6">
    <location>
        <begin position="1"/>
        <end position="32"/>
    </location>
</feature>
<dbReference type="Gene3D" id="3.60.10.10">
    <property type="entry name" value="Endonuclease/exonuclease/phosphatase"/>
    <property type="match status" value="1"/>
</dbReference>
<proteinExistence type="inferred from homology"/>
<accession>A0ABR3WQU2</accession>
<dbReference type="Proteomes" id="UP001583177">
    <property type="component" value="Unassembled WGS sequence"/>
</dbReference>
<evidence type="ECO:0000313" key="9">
    <source>
        <dbReference type="Proteomes" id="UP001583177"/>
    </source>
</evidence>
<feature type="compositionally biased region" description="Polar residues" evidence="6">
    <location>
        <begin position="21"/>
        <end position="32"/>
    </location>
</feature>
<gene>
    <name evidence="8" type="ORF">Daus18300_006927</name>
</gene>
<evidence type="ECO:0000259" key="7">
    <source>
        <dbReference type="Pfam" id="PF03372"/>
    </source>
</evidence>
<name>A0ABR3WQU2_9PEZI</name>
<evidence type="ECO:0000256" key="3">
    <source>
        <dbReference type="ARBA" id="ARBA00022723"/>
    </source>
</evidence>
<dbReference type="Pfam" id="PF03372">
    <property type="entry name" value="Exo_endo_phos"/>
    <property type="match status" value="1"/>
</dbReference>
<evidence type="ECO:0000256" key="2">
    <source>
        <dbReference type="ARBA" id="ARBA00007092"/>
    </source>
</evidence>
<dbReference type="InterPro" id="IPR005135">
    <property type="entry name" value="Endo/exonuclease/phosphatase"/>
</dbReference>
<dbReference type="SUPFAM" id="SSF56219">
    <property type="entry name" value="DNase I-like"/>
    <property type="match status" value="1"/>
</dbReference>
<feature type="domain" description="Endonuclease/exonuclease/phosphatase" evidence="7">
    <location>
        <begin position="43"/>
        <end position="411"/>
    </location>
</feature>